<gene>
    <name evidence="1" type="ORF">ED236_03185</name>
</gene>
<reference evidence="1 2" key="1">
    <citation type="submission" date="2018-10" db="EMBL/GenBank/DDBJ databases">
        <authorList>
            <person name="Chen W.-M."/>
        </authorList>
    </citation>
    <scope>NUCLEOTIDE SEQUENCE [LARGE SCALE GENOMIC DNA]</scope>
    <source>
        <strain evidence="1 2">H-5</strain>
    </source>
</reference>
<comment type="caution">
    <text evidence="1">The sequence shown here is derived from an EMBL/GenBank/DDBJ whole genome shotgun (WGS) entry which is preliminary data.</text>
</comment>
<evidence type="ECO:0000313" key="2">
    <source>
        <dbReference type="Proteomes" id="UP000275137"/>
    </source>
</evidence>
<organism evidence="1 2">
    <name type="scientific">Pseudomethylobacillus aquaticus</name>
    <dbReference type="NCBI Taxonomy" id="2676064"/>
    <lineage>
        <taxon>Bacteria</taxon>
        <taxon>Pseudomonadati</taxon>
        <taxon>Pseudomonadota</taxon>
        <taxon>Betaproteobacteria</taxon>
        <taxon>Nitrosomonadales</taxon>
        <taxon>Methylophilaceae</taxon>
        <taxon>Pseudomethylobacillus</taxon>
    </lineage>
</organism>
<dbReference type="RefSeq" id="WP_123236459.1">
    <property type="nucleotide sequence ID" value="NZ_RJVP01000001.1"/>
</dbReference>
<dbReference type="EMBL" id="RJVP01000001">
    <property type="protein sequence ID" value="ROH88468.1"/>
    <property type="molecule type" value="Genomic_DNA"/>
</dbReference>
<sequence length="139" mass="14953">MSAVEVIENLIKIGTIAADAAEKNKKDGKFDYVGFFSSAAPADIASAVNTILSSLKTDDLEAAKNSVEKKQKDLLAGKQLHELSTEKIVQYSSLTDTKLTLQTAILKRRVEGDFFTWLVDGGGLSSIIKVAKVVVPLLV</sequence>
<dbReference type="AlphaFoldDB" id="A0A3N0V7X2"/>
<dbReference type="Proteomes" id="UP000275137">
    <property type="component" value="Unassembled WGS sequence"/>
</dbReference>
<name>A0A3N0V7X2_9PROT</name>
<accession>A0A3N0V7X2</accession>
<keyword evidence="2" id="KW-1185">Reference proteome</keyword>
<proteinExistence type="predicted"/>
<protein>
    <submittedName>
        <fullName evidence="1">Uncharacterized protein</fullName>
    </submittedName>
</protein>
<evidence type="ECO:0000313" key="1">
    <source>
        <dbReference type="EMBL" id="ROH88468.1"/>
    </source>
</evidence>